<dbReference type="Pfam" id="PF14403">
    <property type="entry name" value="CP_ATPgrasp_2"/>
    <property type="match status" value="1"/>
</dbReference>
<dbReference type="EMBL" id="JAAOIV010000002">
    <property type="protein sequence ID" value="NHN54858.1"/>
    <property type="molecule type" value="Genomic_DNA"/>
</dbReference>
<reference evidence="3" key="1">
    <citation type="submission" date="2020-03" db="EMBL/GenBank/DDBJ databases">
        <title>Draft sequencing of Calidifontibacter sp. DB0510.</title>
        <authorList>
            <person name="Kim D.-U."/>
        </authorList>
    </citation>
    <scope>NUCLEOTIDE SEQUENCE</scope>
    <source>
        <strain evidence="3">DB0510</strain>
    </source>
</reference>
<protein>
    <submittedName>
        <fullName evidence="3">Circularly permuted type 2 ATP-grasp protein</fullName>
    </submittedName>
</protein>
<evidence type="ECO:0000259" key="1">
    <source>
        <dbReference type="Pfam" id="PF04168"/>
    </source>
</evidence>
<dbReference type="Gene3D" id="3.40.50.11290">
    <property type="match status" value="1"/>
</dbReference>
<dbReference type="SUPFAM" id="SSF56059">
    <property type="entry name" value="Glutathione synthetase ATP-binding domain-like"/>
    <property type="match status" value="1"/>
</dbReference>
<evidence type="ECO:0000313" key="3">
    <source>
        <dbReference type="EMBL" id="NHN54858.1"/>
    </source>
</evidence>
<proteinExistence type="predicted"/>
<accession>A0A967EGB3</accession>
<dbReference type="AlphaFoldDB" id="A0A967EGB3"/>
<dbReference type="Pfam" id="PF04168">
    <property type="entry name" value="Alpha-E"/>
    <property type="match status" value="1"/>
</dbReference>
<dbReference type="Gene3D" id="3.30.1490.270">
    <property type="match status" value="1"/>
</dbReference>
<organism evidence="3 4">
    <name type="scientific">Metallococcus carri</name>
    <dbReference type="NCBI Taxonomy" id="1656884"/>
    <lineage>
        <taxon>Bacteria</taxon>
        <taxon>Bacillati</taxon>
        <taxon>Actinomycetota</taxon>
        <taxon>Actinomycetes</taxon>
        <taxon>Micrococcales</taxon>
        <taxon>Dermacoccaceae</taxon>
        <taxon>Metallococcus</taxon>
    </lineage>
</organism>
<dbReference type="PANTHER" id="PTHR34595:SF2">
    <property type="entry name" value="BLR2978 PROTEIN"/>
    <property type="match status" value="1"/>
</dbReference>
<sequence length="848" mass="91001">MTAEPAESAVWERYAARLALLEQVDGPPAPVADELAGPTGGTPPFELAETVRGAIDALGAGGLLTRRAAVRRHVRDDGLTYGTTAAGGGRWNLDPLPVVISAQEWSGLREGLAQRARLMDAILTDLYGARRLLAEGVVPPAVVLGHDGFLQVVDGIRTAGPRQLVLTAVDLARAADGTWTVLNDRDQAPSGAGYAMADRRIVARTMPRLYREAPLARLRGFFGLVRDALDAAAPPGTDAPNVVLLSPGPDSETAFDQAFVASLTGLPLVQAEDLSMRDGKVWRRTTGRPEQVDVVLRRVDAAWSDPLDLRGDSRLGIPGLVEATRRGLVSVVNPLGTGVLENPGLLPYLDDACGMLLGEPMTLPVARTWWCGATGAERADLDRLAECVIKPISREASEPTRFGWTLSSGELADLRARIEAEPWRFVVQEPLPMSTTPVIGSHGLEPRRLVLRAFGVASGEDYRIMPGGLGRVSVDADSLVVSNALGGIAKDIWVAAPEPEVGGAIDLHPVQAHLPGIAGETLGLSPRVADDLFWLGRYAERAESTARLLMTVDDLVADHFGRAASPGQVAMHTLHQALLTITGIPATASDHPADDLRRVLTDESLEGSVAASVRQSVRAAHAVRELLSPDTWLVLARLDNAIAADEDDEPLSSTLRQVLESLVAFAGLCAENTVRDAVWSFLDLGRRVERAQQVTALLRATVLDERSPVAEGQIIEAVLRTLDSVITFRRRLGARHDTLTPFQLLLELVVRDPSNPRSVGFQAERVESDLADLGHPELVQVAAGLRQSVADADHDELSGEGRARLAEALAGWNTDWRELSDALTGVFFVRKAPQHGFSATAWEYGEVE</sequence>
<gene>
    <name evidence="3" type="ORF">G9U51_03550</name>
</gene>
<comment type="caution">
    <text evidence="3">The sequence shown here is derived from an EMBL/GenBank/DDBJ whole genome shotgun (WGS) entry which is preliminary data.</text>
</comment>
<dbReference type="InterPro" id="IPR025841">
    <property type="entry name" value="CP_ATPgrasp_2"/>
</dbReference>
<feature type="domain" description="DUF403" evidence="1">
    <location>
        <begin position="525"/>
        <end position="828"/>
    </location>
</feature>
<dbReference type="Proteomes" id="UP000744769">
    <property type="component" value="Unassembled WGS sequence"/>
</dbReference>
<feature type="domain" description="Circularly permuted ATP-grasp type 2" evidence="2">
    <location>
        <begin position="97"/>
        <end position="473"/>
    </location>
</feature>
<dbReference type="RefSeq" id="WP_166193258.1">
    <property type="nucleotide sequence ID" value="NZ_JAAOIV010000002.1"/>
</dbReference>
<dbReference type="InterPro" id="IPR051680">
    <property type="entry name" value="ATP-dep_Glu-Cys_Ligase-2"/>
</dbReference>
<evidence type="ECO:0000259" key="2">
    <source>
        <dbReference type="Pfam" id="PF14403"/>
    </source>
</evidence>
<dbReference type="PANTHER" id="PTHR34595">
    <property type="entry name" value="BLR5612 PROTEIN"/>
    <property type="match status" value="1"/>
</dbReference>
<keyword evidence="4" id="KW-1185">Reference proteome</keyword>
<name>A0A967EGB3_9MICO</name>
<evidence type="ECO:0000313" key="4">
    <source>
        <dbReference type="Proteomes" id="UP000744769"/>
    </source>
</evidence>
<dbReference type="InterPro" id="IPR007296">
    <property type="entry name" value="DUF403"/>
</dbReference>